<gene>
    <name evidence="1" type="ORF">UX01_C0005G0041</name>
</gene>
<reference evidence="1 2" key="1">
    <citation type="journal article" date="2015" name="Nature">
        <title>rRNA introns, odd ribosomes, and small enigmatic genomes across a large radiation of phyla.</title>
        <authorList>
            <person name="Brown C.T."/>
            <person name="Hug L.A."/>
            <person name="Thomas B.C."/>
            <person name="Sharon I."/>
            <person name="Castelle C.J."/>
            <person name="Singh A."/>
            <person name="Wilkins M.J."/>
            <person name="Williams K.H."/>
            <person name="Banfield J.F."/>
        </authorList>
    </citation>
    <scope>NUCLEOTIDE SEQUENCE [LARGE SCALE GENOMIC DNA]</scope>
</reference>
<evidence type="ECO:0000313" key="1">
    <source>
        <dbReference type="EMBL" id="KKU00364.1"/>
    </source>
</evidence>
<sequence>MEHAQLESDHFVEHYDFDDEMREHYTKQAEILDDEIRKERSESKKARLVKTADTYYEAISEVEGLDKGEAVDWIQNHAGGKKSSEMADAVEVGGFVWSRQTACDRLSSWEDILGTVSYLISKKRG</sequence>
<proteinExistence type="predicted"/>
<dbReference type="EMBL" id="LCKO01000005">
    <property type="protein sequence ID" value="KKU00364.1"/>
    <property type="molecule type" value="Genomic_DNA"/>
</dbReference>
<accession>A0A837IEP6</accession>
<organism evidence="1 2">
    <name type="scientific">Candidatus Collierbacteria bacterium GW2011_GWB2_45_17</name>
    <dbReference type="NCBI Taxonomy" id="1618388"/>
    <lineage>
        <taxon>Bacteria</taxon>
        <taxon>Candidatus Collieribacteriota</taxon>
    </lineage>
</organism>
<dbReference type="AlphaFoldDB" id="A0A837IEP6"/>
<dbReference type="Proteomes" id="UP000034078">
    <property type="component" value="Unassembled WGS sequence"/>
</dbReference>
<evidence type="ECO:0000313" key="2">
    <source>
        <dbReference type="Proteomes" id="UP000034078"/>
    </source>
</evidence>
<comment type="caution">
    <text evidence="1">The sequence shown here is derived from an EMBL/GenBank/DDBJ whole genome shotgun (WGS) entry which is preliminary data.</text>
</comment>
<name>A0A837IEP6_9BACT</name>
<protein>
    <submittedName>
        <fullName evidence="1">Uncharacterized protein</fullName>
    </submittedName>
</protein>